<sequence length="497" mass="54370">MRSVYKNMTEVTFYRQINISKKRRLAAIILASAASTRCSPAFIIDARPQDEDLKEVNLLSSSAVLQISRTMSHTDKTVQQVQSTYFSEEPPSATESASEYVSARSPETWRSTSISGVEDWCSIGSEGTTLDDFKSLDDDLAEEYCSDDNIEELPLNGHSTTVDATTASSRRGSGTKEYAAISGIQDTKGKKFTSHIQPIAGSDPKVNPKIQGAASGASASGTFQSAPTKDKNLQEPAGKEMVVAVSPKSSACFEPAKYSSVITKTETEDVKTEVKKSYEIKTQIKAGGVSETFTSHKTETSQSTQPDSKTEKVHKITVVDEPQGAYQKVPVKDDFPRDSAFGSTSKTELLSEIEGLKSKYLKEPFEPASAGSKTESKSENVSYGFSSFPHSHVTVDESGKTKTEVSKVLYSKEVTESHSFTSVSFQQQSFGVTRSEKWQSVTPQVKETAPIKSIEAPGMEVITEKFKKLEEEIIKLAMYSARHSSSIFASDVRHFEL</sequence>
<feature type="region of interest" description="Disordered" evidence="1">
    <location>
        <begin position="292"/>
        <end position="312"/>
    </location>
</feature>
<evidence type="ECO:0000256" key="1">
    <source>
        <dbReference type="SAM" id="MobiDB-lite"/>
    </source>
</evidence>
<keyword evidence="3" id="KW-1185">Reference proteome</keyword>
<dbReference type="Proteomes" id="UP000887116">
    <property type="component" value="Unassembled WGS sequence"/>
</dbReference>
<gene>
    <name evidence="2" type="primary">AVEN_112873_1</name>
    <name evidence="2" type="ORF">TNCT_606141</name>
</gene>
<dbReference type="AlphaFoldDB" id="A0A8X6FWV8"/>
<name>A0A8X6FWV8_TRICU</name>
<dbReference type="EMBL" id="BMAO01020655">
    <property type="protein sequence ID" value="GFQ68953.1"/>
    <property type="molecule type" value="Genomic_DNA"/>
</dbReference>
<reference evidence="2" key="1">
    <citation type="submission" date="2020-07" db="EMBL/GenBank/DDBJ databases">
        <title>Multicomponent nature underlies the extraordinary mechanical properties of spider dragline silk.</title>
        <authorList>
            <person name="Kono N."/>
            <person name="Nakamura H."/>
            <person name="Mori M."/>
            <person name="Yoshida Y."/>
            <person name="Ohtoshi R."/>
            <person name="Malay A.D."/>
            <person name="Moran D.A.P."/>
            <person name="Tomita M."/>
            <person name="Numata K."/>
            <person name="Arakawa K."/>
        </authorList>
    </citation>
    <scope>NUCLEOTIDE SEQUENCE</scope>
</reference>
<feature type="region of interest" description="Disordered" evidence="1">
    <location>
        <begin position="200"/>
        <end position="232"/>
    </location>
</feature>
<protein>
    <submittedName>
        <fullName evidence="2">Uncharacterized protein</fullName>
    </submittedName>
</protein>
<dbReference type="OrthoDB" id="6431207at2759"/>
<organism evidence="2 3">
    <name type="scientific">Trichonephila clavata</name>
    <name type="common">Joro spider</name>
    <name type="synonym">Nephila clavata</name>
    <dbReference type="NCBI Taxonomy" id="2740835"/>
    <lineage>
        <taxon>Eukaryota</taxon>
        <taxon>Metazoa</taxon>
        <taxon>Ecdysozoa</taxon>
        <taxon>Arthropoda</taxon>
        <taxon>Chelicerata</taxon>
        <taxon>Arachnida</taxon>
        <taxon>Araneae</taxon>
        <taxon>Araneomorphae</taxon>
        <taxon>Entelegynae</taxon>
        <taxon>Araneoidea</taxon>
        <taxon>Nephilidae</taxon>
        <taxon>Trichonephila</taxon>
    </lineage>
</organism>
<comment type="caution">
    <text evidence="2">The sequence shown here is derived from an EMBL/GenBank/DDBJ whole genome shotgun (WGS) entry which is preliminary data.</text>
</comment>
<evidence type="ECO:0000313" key="3">
    <source>
        <dbReference type="Proteomes" id="UP000887116"/>
    </source>
</evidence>
<proteinExistence type="predicted"/>
<accession>A0A8X6FWV8</accession>
<feature type="compositionally biased region" description="Low complexity" evidence="1">
    <location>
        <begin position="212"/>
        <end position="221"/>
    </location>
</feature>
<evidence type="ECO:0000313" key="2">
    <source>
        <dbReference type="EMBL" id="GFQ68953.1"/>
    </source>
</evidence>